<accession>A0A939K4F0</accession>
<comment type="caution">
    <text evidence="1">The sequence shown here is derived from an EMBL/GenBank/DDBJ whole genome shotgun (WGS) entry which is preliminary data.</text>
</comment>
<name>A0A939K4F0_9BACT</name>
<dbReference type="SUPFAM" id="SSF52540">
    <property type="entry name" value="P-loop containing nucleoside triphosphate hydrolases"/>
    <property type="match status" value="1"/>
</dbReference>
<organism evidence="1 2">
    <name type="scientific">Fibrella rubiginis</name>
    <dbReference type="NCBI Taxonomy" id="2817060"/>
    <lineage>
        <taxon>Bacteria</taxon>
        <taxon>Pseudomonadati</taxon>
        <taxon>Bacteroidota</taxon>
        <taxon>Cytophagia</taxon>
        <taxon>Cytophagales</taxon>
        <taxon>Spirosomataceae</taxon>
        <taxon>Fibrella</taxon>
    </lineage>
</organism>
<protein>
    <recommendedName>
        <fullName evidence="3">AAA domain-containing protein</fullName>
    </recommendedName>
</protein>
<evidence type="ECO:0008006" key="3">
    <source>
        <dbReference type="Google" id="ProtNLM"/>
    </source>
</evidence>
<reference evidence="1" key="1">
    <citation type="submission" date="2021-03" db="EMBL/GenBank/DDBJ databases">
        <title>Fibrella sp. HMF5335 genome sequencing and assembly.</title>
        <authorList>
            <person name="Kang H."/>
            <person name="Kim H."/>
            <person name="Bae S."/>
            <person name="Joh K."/>
        </authorList>
    </citation>
    <scope>NUCLEOTIDE SEQUENCE</scope>
    <source>
        <strain evidence="1">HMF5335</strain>
    </source>
</reference>
<dbReference type="Gene3D" id="3.40.50.300">
    <property type="entry name" value="P-loop containing nucleotide triphosphate hydrolases"/>
    <property type="match status" value="1"/>
</dbReference>
<dbReference type="RefSeq" id="WP_207365889.1">
    <property type="nucleotide sequence ID" value="NZ_JAFMYV010000009.1"/>
</dbReference>
<keyword evidence="2" id="KW-1185">Reference proteome</keyword>
<dbReference type="InterPro" id="IPR027417">
    <property type="entry name" value="P-loop_NTPase"/>
</dbReference>
<gene>
    <name evidence="1" type="ORF">J2I47_17490</name>
</gene>
<dbReference type="AlphaFoldDB" id="A0A939K4F0"/>
<evidence type="ECO:0000313" key="1">
    <source>
        <dbReference type="EMBL" id="MBO0938349.1"/>
    </source>
</evidence>
<proteinExistence type="predicted"/>
<dbReference type="Proteomes" id="UP000664034">
    <property type="component" value="Unassembled WGS sequence"/>
</dbReference>
<evidence type="ECO:0000313" key="2">
    <source>
        <dbReference type="Proteomes" id="UP000664034"/>
    </source>
</evidence>
<sequence>MQIISLHLYSTTGKVRSLNFKLGSLNIITGRSGTGKSAIIDIVDYCLGRSTFNVFEGVNRDVISWYALLLQFKDSQVFVAKQSPSGMALSQSQVYWQESFVISLPAMSDLIANTNDESIKKNLSRLIGISPNQTIVADGRTMDSFQATIDHTKYYLFQDQNLVANKKSLFW</sequence>
<dbReference type="EMBL" id="JAFMYV010000009">
    <property type="protein sequence ID" value="MBO0938349.1"/>
    <property type="molecule type" value="Genomic_DNA"/>
</dbReference>